<accession>A0A075R7A7</accession>
<organism evidence="7 8">
    <name type="scientific">Brevibacillus laterosporus LMG 15441</name>
    <dbReference type="NCBI Taxonomy" id="1042163"/>
    <lineage>
        <taxon>Bacteria</taxon>
        <taxon>Bacillati</taxon>
        <taxon>Bacillota</taxon>
        <taxon>Bacilli</taxon>
        <taxon>Bacillales</taxon>
        <taxon>Paenibacillaceae</taxon>
        <taxon>Brevibacillus</taxon>
    </lineage>
</organism>
<evidence type="ECO:0000256" key="2">
    <source>
        <dbReference type="ARBA" id="ARBA00022448"/>
    </source>
</evidence>
<keyword evidence="3 5" id="KW-0732">Signal</keyword>
<dbReference type="GO" id="GO:0006865">
    <property type="term" value="P:amino acid transport"/>
    <property type="evidence" value="ECO:0007669"/>
    <property type="project" value="UniProtKB-KW"/>
</dbReference>
<dbReference type="KEGG" id="blr:BRLA_c027640"/>
<dbReference type="RefSeq" id="WP_003336076.1">
    <property type="nucleotide sequence ID" value="NZ_CP007806.1"/>
</dbReference>
<evidence type="ECO:0000256" key="1">
    <source>
        <dbReference type="ARBA" id="ARBA00010062"/>
    </source>
</evidence>
<dbReference type="HOGENOM" id="CLU_027128_6_0_9"/>
<dbReference type="EMBL" id="CP007806">
    <property type="protein sequence ID" value="AIG27083.1"/>
    <property type="molecule type" value="Genomic_DNA"/>
</dbReference>
<evidence type="ECO:0000256" key="3">
    <source>
        <dbReference type="ARBA" id="ARBA00022729"/>
    </source>
</evidence>
<evidence type="ECO:0000256" key="4">
    <source>
        <dbReference type="ARBA" id="ARBA00022970"/>
    </source>
</evidence>
<feature type="signal peptide" evidence="5">
    <location>
        <begin position="1"/>
        <end position="30"/>
    </location>
</feature>
<dbReference type="PROSITE" id="PS51257">
    <property type="entry name" value="PROKAR_LIPOPROTEIN"/>
    <property type="match status" value="1"/>
</dbReference>
<dbReference type="PANTHER" id="PTHR47151:SF2">
    <property type="entry name" value="AMINO ACID BINDING PROTEIN"/>
    <property type="match status" value="1"/>
</dbReference>
<evidence type="ECO:0000313" key="7">
    <source>
        <dbReference type="EMBL" id="AIG27083.1"/>
    </source>
</evidence>
<sequence>MKVNQKSLAIVSSILLAGAALSGCAGGNNATSGTSQQKGSEGGSGAAGGDKIVIALVGPLSGSASDYGDSAKAGAEYALKLKQKELQDLGLNVELKPLDDQAEPKQGVVNAQMAINDNDVVAVVGHVTTGSSLSAVTAYEKAGLVMVSPSTTGPEFTEGGKKVAHRICARDDEQGRKAAIYAKNTLNVKNAMVIHDKQAYGQGLANEVKKQFEKDGVSVLGFEGLTAGEKDYSAVVNQVLAKKPEMVYFGGYYAEAGILIKQLREKGFTGVFMGADGLDSAEMFTIAGPAAEGIVFTSTVGDVKATEEGKKWIQEFEGSTGKKLGIFTSFGYDAMAVAINGIEEAAKANGNKKPTRAQVFEAIHKTQDFKGQFVHVSFDDKGDNKNAQVFIYTYAGGSKKFEGEAK</sequence>
<dbReference type="Pfam" id="PF13458">
    <property type="entry name" value="Peripla_BP_6"/>
    <property type="match status" value="1"/>
</dbReference>
<evidence type="ECO:0000313" key="8">
    <source>
        <dbReference type="Proteomes" id="UP000005850"/>
    </source>
</evidence>
<proteinExistence type="inferred from homology"/>
<evidence type="ECO:0000259" key="6">
    <source>
        <dbReference type="Pfam" id="PF13458"/>
    </source>
</evidence>
<dbReference type="eggNOG" id="COG0683">
    <property type="taxonomic scope" value="Bacteria"/>
</dbReference>
<dbReference type="AlphaFoldDB" id="A0A075R7A7"/>
<dbReference type="STRING" id="1042163.BRLA_c027640"/>
<dbReference type="InterPro" id="IPR000709">
    <property type="entry name" value="Leu_Ile_Val-bd"/>
</dbReference>
<evidence type="ECO:0000256" key="5">
    <source>
        <dbReference type="SAM" id="SignalP"/>
    </source>
</evidence>
<comment type="similarity">
    <text evidence="1">Belongs to the leucine-binding protein family.</text>
</comment>
<reference evidence="7 8" key="1">
    <citation type="journal article" date="2011" name="J. Bacteriol.">
        <title>Genome sequence of Brevibacillus laterosporus LMG 15441, a pathogen of invertebrates.</title>
        <authorList>
            <person name="Djukic M."/>
            <person name="Poehlein A."/>
            <person name="Thurmer A."/>
            <person name="Daniel R."/>
        </authorList>
    </citation>
    <scope>NUCLEOTIDE SEQUENCE [LARGE SCALE GENOMIC DNA]</scope>
    <source>
        <strain evidence="7 8">LMG 15441</strain>
    </source>
</reference>
<name>A0A075R7A7_BRELA</name>
<dbReference type="Proteomes" id="UP000005850">
    <property type="component" value="Chromosome"/>
</dbReference>
<dbReference type="CDD" id="cd06342">
    <property type="entry name" value="PBP1_ABC_LIVBP-like"/>
    <property type="match status" value="1"/>
</dbReference>
<dbReference type="PRINTS" id="PR00337">
    <property type="entry name" value="LEUILEVALBP"/>
</dbReference>
<dbReference type="InterPro" id="IPR028082">
    <property type="entry name" value="Peripla_BP_I"/>
</dbReference>
<keyword evidence="8" id="KW-1185">Reference proteome</keyword>
<dbReference type="SUPFAM" id="SSF53822">
    <property type="entry name" value="Periplasmic binding protein-like I"/>
    <property type="match status" value="1"/>
</dbReference>
<feature type="chain" id="PRO_5001709698" evidence="5">
    <location>
        <begin position="31"/>
        <end position="406"/>
    </location>
</feature>
<gene>
    <name evidence="7" type="primary">braC</name>
    <name evidence="7" type="ORF">BRLA_c027640</name>
</gene>
<feature type="domain" description="Leucine-binding protein" evidence="6">
    <location>
        <begin position="52"/>
        <end position="394"/>
    </location>
</feature>
<protein>
    <submittedName>
        <fullName evidence="7">ABC-type branched-chain amino acid transport systems, periplasmic binding protein BraC</fullName>
    </submittedName>
</protein>
<keyword evidence="2" id="KW-0813">Transport</keyword>
<dbReference type="InterPro" id="IPR028081">
    <property type="entry name" value="Leu-bd"/>
</dbReference>
<keyword evidence="4" id="KW-0029">Amino-acid transport</keyword>
<dbReference type="PANTHER" id="PTHR47151">
    <property type="entry name" value="LEU/ILE/VAL-BINDING ABC TRANSPORTER SUBUNIT"/>
    <property type="match status" value="1"/>
</dbReference>
<dbReference type="Gene3D" id="3.40.50.2300">
    <property type="match status" value="2"/>
</dbReference>